<dbReference type="GeneID" id="85362043"/>
<evidence type="ECO:0000313" key="1">
    <source>
        <dbReference type="EMBL" id="KAK0439730.1"/>
    </source>
</evidence>
<dbReference type="RefSeq" id="XP_060323372.1">
    <property type="nucleotide sequence ID" value="XM_060478495.1"/>
</dbReference>
<evidence type="ECO:0000313" key="2">
    <source>
        <dbReference type="Proteomes" id="UP001175211"/>
    </source>
</evidence>
<dbReference type="EMBL" id="JAUEPS010000082">
    <property type="protein sequence ID" value="KAK0439730.1"/>
    <property type="molecule type" value="Genomic_DNA"/>
</dbReference>
<proteinExistence type="predicted"/>
<dbReference type="AlphaFoldDB" id="A0AA39MNB2"/>
<protein>
    <submittedName>
        <fullName evidence="1">Uncharacterized protein</fullName>
    </submittedName>
</protein>
<organism evidence="1 2">
    <name type="scientific">Armillaria tabescens</name>
    <name type="common">Ringless honey mushroom</name>
    <name type="synonym">Agaricus tabescens</name>
    <dbReference type="NCBI Taxonomy" id="1929756"/>
    <lineage>
        <taxon>Eukaryota</taxon>
        <taxon>Fungi</taxon>
        <taxon>Dikarya</taxon>
        <taxon>Basidiomycota</taxon>
        <taxon>Agaricomycotina</taxon>
        <taxon>Agaricomycetes</taxon>
        <taxon>Agaricomycetidae</taxon>
        <taxon>Agaricales</taxon>
        <taxon>Marasmiineae</taxon>
        <taxon>Physalacriaceae</taxon>
        <taxon>Desarmillaria</taxon>
    </lineage>
</organism>
<dbReference type="Proteomes" id="UP001175211">
    <property type="component" value="Unassembled WGS sequence"/>
</dbReference>
<accession>A0AA39MNB2</accession>
<reference evidence="1" key="1">
    <citation type="submission" date="2023-06" db="EMBL/GenBank/DDBJ databases">
        <authorList>
            <consortium name="Lawrence Berkeley National Laboratory"/>
            <person name="Ahrendt S."/>
            <person name="Sahu N."/>
            <person name="Indic B."/>
            <person name="Wong-Bajracharya J."/>
            <person name="Merenyi Z."/>
            <person name="Ke H.-M."/>
            <person name="Monk M."/>
            <person name="Kocsube S."/>
            <person name="Drula E."/>
            <person name="Lipzen A."/>
            <person name="Balint B."/>
            <person name="Henrissat B."/>
            <person name="Andreopoulos B."/>
            <person name="Martin F.M."/>
            <person name="Harder C.B."/>
            <person name="Rigling D."/>
            <person name="Ford K.L."/>
            <person name="Foster G.D."/>
            <person name="Pangilinan J."/>
            <person name="Papanicolaou A."/>
            <person name="Barry K."/>
            <person name="LaButti K."/>
            <person name="Viragh M."/>
            <person name="Koriabine M."/>
            <person name="Yan M."/>
            <person name="Riley R."/>
            <person name="Champramary S."/>
            <person name="Plett K.L."/>
            <person name="Tsai I.J."/>
            <person name="Slot J."/>
            <person name="Sipos G."/>
            <person name="Plett J."/>
            <person name="Nagy L.G."/>
            <person name="Grigoriev I.V."/>
        </authorList>
    </citation>
    <scope>NUCLEOTIDE SEQUENCE</scope>
    <source>
        <strain evidence="1">CCBAS 213</strain>
    </source>
</reference>
<sequence length="490" mass="54694">MILEKRWPDEWFSSPSLRVKSSFNVPVITEVGQHTLKSEPFGLGWIVECSIKVNIIGGKCVPSQSRENYSFYILPSSSKHTSLGNLSFCASFASKPETVKEIQNLTMETLLVKDTLSDMDWNYNSNRSLEIEVTFPFRPNPALASWPRVSKAITSTLHHDGKLPIDLKFIICSRLSPRGHIDYPKAVFASSELLEGHTPFVDKYINTGVKAVNLDSDDCDSAIWSAYDYDADSDFDGEDDSDQDTMDIDAALAPSATDIDFQNLQPAYEEWHSPGRLSQNISVTSSPPRSPLLEFQVSRITAQLTSGSSVVRLENYRLSQQPLPQTPILASPSIDDIDLPAEDTIAESPDRPLSPVQHGDQIHEPEVHGTERFGSVWHVDDAAYKTWVAFIRSLLAYLYTHEISFASLKSNGTARIAPADACSPKSMYRLAVKADLDSLQELAFENLRSQLTPSNIIAEVFSKFSGQYPKILDMEVEYLVYHFDDPLMLG</sequence>
<gene>
    <name evidence="1" type="ORF">EV420DRAFT_1650779</name>
</gene>
<keyword evidence="2" id="KW-1185">Reference proteome</keyword>
<name>A0AA39MNB2_ARMTA</name>
<comment type="caution">
    <text evidence="1">The sequence shown here is derived from an EMBL/GenBank/DDBJ whole genome shotgun (WGS) entry which is preliminary data.</text>
</comment>